<dbReference type="Gene3D" id="3.40.50.300">
    <property type="entry name" value="P-loop containing nucleotide triphosphate hydrolases"/>
    <property type="match status" value="1"/>
</dbReference>
<reference evidence="2" key="1">
    <citation type="submission" date="2021-01" db="EMBL/GenBank/DDBJ databases">
        <title>Adiantum capillus-veneris genome.</title>
        <authorList>
            <person name="Fang Y."/>
            <person name="Liao Q."/>
        </authorList>
    </citation>
    <scope>NUCLEOTIDE SEQUENCE</scope>
    <source>
        <strain evidence="2">H3</strain>
        <tissue evidence="2">Leaf</tissue>
    </source>
</reference>
<dbReference type="AlphaFoldDB" id="A0A9D4UEC4"/>
<dbReference type="Proteomes" id="UP000886520">
    <property type="component" value="Chromosome 18"/>
</dbReference>
<accession>A0A9D4UEC4</accession>
<keyword evidence="3" id="KW-1185">Reference proteome</keyword>
<comment type="caution">
    <text evidence="2">The sequence shown here is derived from an EMBL/GenBank/DDBJ whole genome shotgun (WGS) entry which is preliminary data.</text>
</comment>
<dbReference type="EMBL" id="JABFUD020000018">
    <property type="protein sequence ID" value="KAI5065928.1"/>
    <property type="molecule type" value="Genomic_DNA"/>
</dbReference>
<dbReference type="OrthoDB" id="547098at2759"/>
<evidence type="ECO:0000256" key="1">
    <source>
        <dbReference type="ARBA" id="ARBA00022528"/>
    </source>
</evidence>
<evidence type="ECO:0000313" key="2">
    <source>
        <dbReference type="EMBL" id="KAI5065928.1"/>
    </source>
</evidence>
<keyword evidence="1" id="KW-0150">Chloroplast</keyword>
<name>A0A9D4UEC4_ADICA</name>
<gene>
    <name evidence="2" type="ORF">GOP47_0018552</name>
</gene>
<sequence>METLKQYYLAVDRQQLKMGTLVDLMKVLGRKQGLPLIMCCSSRDSLDAVCSQFSSFQHVSLSCLHSDLSEVERFSILERFQKAVAEWNKSLEEGNASTETQEFHSHLLVVTDACLPSQALAESPLSARLLINYDLPLKKEAYQRRLAACLGHPTVGSLGIVISMLVGGEVTLLRNIEEGCGIIIEEMPIQIFELL</sequence>
<evidence type="ECO:0000313" key="3">
    <source>
        <dbReference type="Proteomes" id="UP000886520"/>
    </source>
</evidence>
<dbReference type="SUPFAM" id="SSF52540">
    <property type="entry name" value="P-loop containing nucleoside triphosphate hydrolases"/>
    <property type="match status" value="1"/>
</dbReference>
<keyword evidence="1" id="KW-0934">Plastid</keyword>
<proteinExistence type="predicted"/>
<organism evidence="2 3">
    <name type="scientific">Adiantum capillus-veneris</name>
    <name type="common">Maidenhair fern</name>
    <dbReference type="NCBI Taxonomy" id="13818"/>
    <lineage>
        <taxon>Eukaryota</taxon>
        <taxon>Viridiplantae</taxon>
        <taxon>Streptophyta</taxon>
        <taxon>Embryophyta</taxon>
        <taxon>Tracheophyta</taxon>
        <taxon>Polypodiopsida</taxon>
        <taxon>Polypodiidae</taxon>
        <taxon>Polypodiales</taxon>
        <taxon>Pteridineae</taxon>
        <taxon>Pteridaceae</taxon>
        <taxon>Vittarioideae</taxon>
        <taxon>Adiantum</taxon>
    </lineage>
</organism>
<dbReference type="InterPro" id="IPR027417">
    <property type="entry name" value="P-loop_NTPase"/>
</dbReference>
<protein>
    <submittedName>
        <fullName evidence="2">Uncharacterized protein</fullName>
    </submittedName>
</protein>